<comment type="caution">
    <text evidence="3">The sequence shown here is derived from an EMBL/GenBank/DDBJ whole genome shotgun (WGS) entry which is preliminary data.</text>
</comment>
<dbReference type="SUPFAM" id="SSF103481">
    <property type="entry name" value="Multidrug resistance efflux transporter EmrE"/>
    <property type="match status" value="2"/>
</dbReference>
<feature type="transmembrane region" description="Helical" evidence="1">
    <location>
        <begin position="287"/>
        <end position="305"/>
    </location>
</feature>
<keyword evidence="1" id="KW-0812">Transmembrane</keyword>
<feature type="transmembrane region" description="Helical" evidence="1">
    <location>
        <begin position="228"/>
        <end position="249"/>
    </location>
</feature>
<keyword evidence="4" id="KW-1185">Reference proteome</keyword>
<feature type="transmembrane region" description="Helical" evidence="1">
    <location>
        <begin position="132"/>
        <end position="150"/>
    </location>
</feature>
<feature type="transmembrane region" description="Helical" evidence="1">
    <location>
        <begin position="80"/>
        <end position="101"/>
    </location>
</feature>
<feature type="domain" description="EamA" evidence="2">
    <location>
        <begin position="158"/>
        <end position="299"/>
    </location>
</feature>
<evidence type="ECO:0000313" key="4">
    <source>
        <dbReference type="Proteomes" id="UP001148313"/>
    </source>
</evidence>
<dbReference type="PANTHER" id="PTHR22911:SF103">
    <property type="entry name" value="BLR2811 PROTEIN"/>
    <property type="match status" value="1"/>
</dbReference>
<organism evidence="3 4">
    <name type="scientific">Hoeflea poritis</name>
    <dbReference type="NCBI Taxonomy" id="2993659"/>
    <lineage>
        <taxon>Bacteria</taxon>
        <taxon>Pseudomonadati</taxon>
        <taxon>Pseudomonadota</taxon>
        <taxon>Alphaproteobacteria</taxon>
        <taxon>Hyphomicrobiales</taxon>
        <taxon>Rhizobiaceae</taxon>
        <taxon>Hoeflea</taxon>
    </lineage>
</organism>
<gene>
    <name evidence="3" type="ORF">OOZ53_11955</name>
</gene>
<dbReference type="EMBL" id="JAPJZH010000006">
    <property type="protein sequence ID" value="MDA4846068.1"/>
    <property type="molecule type" value="Genomic_DNA"/>
</dbReference>
<accession>A0ABT4VPX4</accession>
<dbReference type="Proteomes" id="UP001148313">
    <property type="component" value="Unassembled WGS sequence"/>
</dbReference>
<feature type="transmembrane region" description="Helical" evidence="1">
    <location>
        <begin position="261"/>
        <end position="281"/>
    </location>
</feature>
<keyword evidence="1" id="KW-0472">Membrane</keyword>
<dbReference type="InterPro" id="IPR000620">
    <property type="entry name" value="EamA_dom"/>
</dbReference>
<feature type="transmembrane region" description="Helical" evidence="1">
    <location>
        <begin position="12"/>
        <end position="31"/>
    </location>
</feature>
<dbReference type="PANTHER" id="PTHR22911">
    <property type="entry name" value="ACYL-MALONYL CONDENSING ENZYME-RELATED"/>
    <property type="match status" value="1"/>
</dbReference>
<feature type="domain" description="EamA" evidence="2">
    <location>
        <begin position="18"/>
        <end position="148"/>
    </location>
</feature>
<feature type="transmembrane region" description="Helical" evidence="1">
    <location>
        <begin position="107"/>
        <end position="125"/>
    </location>
</feature>
<reference evidence="3" key="1">
    <citation type="submission" date="2022-11" db="EMBL/GenBank/DDBJ databases">
        <title>Hoeflea poritis sp. nov., isolated from scleractinian coral Porites lutea.</title>
        <authorList>
            <person name="Zhang G."/>
            <person name="Wei Q."/>
            <person name="Cai L."/>
        </authorList>
    </citation>
    <scope>NUCLEOTIDE SEQUENCE</scope>
    <source>
        <strain evidence="3">E7-10</strain>
    </source>
</reference>
<feature type="transmembrane region" description="Helical" evidence="1">
    <location>
        <begin position="43"/>
        <end position="68"/>
    </location>
</feature>
<dbReference type="InterPro" id="IPR037185">
    <property type="entry name" value="EmrE-like"/>
</dbReference>
<proteinExistence type="predicted"/>
<keyword evidence="1" id="KW-1133">Transmembrane helix</keyword>
<feature type="transmembrane region" description="Helical" evidence="1">
    <location>
        <begin position="156"/>
        <end position="177"/>
    </location>
</feature>
<evidence type="ECO:0000313" key="3">
    <source>
        <dbReference type="EMBL" id="MDA4846068.1"/>
    </source>
</evidence>
<sequence>MSEVARHSYGLHPRAAEGITCIVLGMMFFVVQDGLMKTLIGAYPIWILMGVRGLISLLILLPMIVILGQPHRLFTPVWPLHLLRAFMFALGFSLFYTAFPFMSLAEVSTIFFSAPLMIALLAALFLGEQVGIHRISALIFGFVGVVIAMNPQVDSFRWATLLPLACAFCYAVSQILARQIGDRDSTLTTGLYTVVLSSIMLLAFGWAVNRLVDFGPELNHLRWQIPAFTAGNLVMFALLGTVGMVGYLLISRAYQVTSASLVAPFDYTYLPLAALMAYIVWDEVPRQTTLIGMGLIAASGLYLGYRELRSNRAHIDPLPVAEATVAPGNPTAPISLHADIDEH</sequence>
<dbReference type="Pfam" id="PF00892">
    <property type="entry name" value="EamA"/>
    <property type="match status" value="2"/>
</dbReference>
<evidence type="ECO:0000256" key="1">
    <source>
        <dbReference type="SAM" id="Phobius"/>
    </source>
</evidence>
<protein>
    <submittedName>
        <fullName evidence="3">DMT family transporter</fullName>
    </submittedName>
</protein>
<feature type="transmembrane region" description="Helical" evidence="1">
    <location>
        <begin position="189"/>
        <end position="208"/>
    </location>
</feature>
<evidence type="ECO:0000259" key="2">
    <source>
        <dbReference type="Pfam" id="PF00892"/>
    </source>
</evidence>
<dbReference type="RefSeq" id="WP_271089786.1">
    <property type="nucleotide sequence ID" value="NZ_JAPJZH010000006.1"/>
</dbReference>
<name>A0ABT4VPX4_9HYPH</name>